<sequence length="144" mass="15737">MSCKYLRRGFVSLYRAMLIRRIFPVSQFCDTTIAPARYGRIDFEDSNVTPSRNRDGARSRSSIDQHRNHCGEAGAGVSIFFSTDPYLPSSLRIPGSALADAPGPAASIAFFASSAEGATGRSPPPPHPLKSETTRAMDQRVRFI</sequence>
<dbReference type="Proteomes" id="UP000785679">
    <property type="component" value="Unassembled WGS sequence"/>
</dbReference>
<proteinExistence type="predicted"/>
<feature type="compositionally biased region" description="Basic and acidic residues" evidence="1">
    <location>
        <begin position="52"/>
        <end position="69"/>
    </location>
</feature>
<protein>
    <submittedName>
        <fullName evidence="2">Uncharacterized protein</fullName>
    </submittedName>
</protein>
<name>A0A8J8NHG2_HALGN</name>
<accession>A0A8J8NHG2</accession>
<organism evidence="2 3">
    <name type="scientific">Halteria grandinella</name>
    <dbReference type="NCBI Taxonomy" id="5974"/>
    <lineage>
        <taxon>Eukaryota</taxon>
        <taxon>Sar</taxon>
        <taxon>Alveolata</taxon>
        <taxon>Ciliophora</taxon>
        <taxon>Intramacronucleata</taxon>
        <taxon>Spirotrichea</taxon>
        <taxon>Stichotrichia</taxon>
        <taxon>Sporadotrichida</taxon>
        <taxon>Halteriidae</taxon>
        <taxon>Halteria</taxon>
    </lineage>
</organism>
<evidence type="ECO:0000256" key="1">
    <source>
        <dbReference type="SAM" id="MobiDB-lite"/>
    </source>
</evidence>
<gene>
    <name evidence="2" type="ORF">FGO68_gene14634</name>
</gene>
<keyword evidence="3" id="KW-1185">Reference proteome</keyword>
<comment type="caution">
    <text evidence="2">The sequence shown here is derived from an EMBL/GenBank/DDBJ whole genome shotgun (WGS) entry which is preliminary data.</text>
</comment>
<reference evidence="2" key="1">
    <citation type="submission" date="2019-06" db="EMBL/GenBank/DDBJ databases">
        <authorList>
            <person name="Zheng W."/>
        </authorList>
    </citation>
    <scope>NUCLEOTIDE SEQUENCE</scope>
    <source>
        <strain evidence="2">QDHG01</strain>
    </source>
</reference>
<feature type="region of interest" description="Disordered" evidence="1">
    <location>
        <begin position="44"/>
        <end position="69"/>
    </location>
</feature>
<evidence type="ECO:0000313" key="2">
    <source>
        <dbReference type="EMBL" id="TNV75102.1"/>
    </source>
</evidence>
<dbReference type="EMBL" id="RRYP01016510">
    <property type="protein sequence ID" value="TNV75102.1"/>
    <property type="molecule type" value="Genomic_DNA"/>
</dbReference>
<dbReference type="AlphaFoldDB" id="A0A8J8NHG2"/>
<evidence type="ECO:0000313" key="3">
    <source>
        <dbReference type="Proteomes" id="UP000785679"/>
    </source>
</evidence>